<comment type="caution">
    <text evidence="1">The sequence shown here is derived from an EMBL/GenBank/DDBJ whole genome shotgun (WGS) entry which is preliminary data.</text>
</comment>
<proteinExistence type="predicted"/>
<dbReference type="Proteomes" id="UP000023152">
    <property type="component" value="Unassembled WGS sequence"/>
</dbReference>
<evidence type="ECO:0000313" key="2">
    <source>
        <dbReference type="Proteomes" id="UP000023152"/>
    </source>
</evidence>
<organism evidence="1 2">
    <name type="scientific">Reticulomyxa filosa</name>
    <dbReference type="NCBI Taxonomy" id="46433"/>
    <lineage>
        <taxon>Eukaryota</taxon>
        <taxon>Sar</taxon>
        <taxon>Rhizaria</taxon>
        <taxon>Retaria</taxon>
        <taxon>Foraminifera</taxon>
        <taxon>Monothalamids</taxon>
        <taxon>Reticulomyxidae</taxon>
        <taxon>Reticulomyxa</taxon>
    </lineage>
</organism>
<feature type="non-terminal residue" evidence="1">
    <location>
        <position position="1"/>
    </location>
</feature>
<gene>
    <name evidence="1" type="ORF">RFI_05368</name>
</gene>
<name>X6P0J5_RETFI</name>
<reference evidence="1 2" key="1">
    <citation type="journal article" date="2013" name="Curr. Biol.">
        <title>The Genome of the Foraminiferan Reticulomyxa filosa.</title>
        <authorList>
            <person name="Glockner G."/>
            <person name="Hulsmann N."/>
            <person name="Schleicher M."/>
            <person name="Noegel A.A."/>
            <person name="Eichinger L."/>
            <person name="Gallinger C."/>
            <person name="Pawlowski J."/>
            <person name="Sierra R."/>
            <person name="Euteneuer U."/>
            <person name="Pillet L."/>
            <person name="Moustafa A."/>
            <person name="Platzer M."/>
            <person name="Groth M."/>
            <person name="Szafranski K."/>
            <person name="Schliwa M."/>
        </authorList>
    </citation>
    <scope>NUCLEOTIDE SEQUENCE [LARGE SCALE GENOMIC DNA]</scope>
</reference>
<dbReference type="AlphaFoldDB" id="X6P0J5"/>
<evidence type="ECO:0000313" key="1">
    <source>
        <dbReference type="EMBL" id="ETO31751.1"/>
    </source>
</evidence>
<protein>
    <submittedName>
        <fullName evidence="1">Uncharacterized protein</fullName>
    </submittedName>
</protein>
<dbReference type="EMBL" id="ASPP01004731">
    <property type="protein sequence ID" value="ETO31751.1"/>
    <property type="molecule type" value="Genomic_DNA"/>
</dbReference>
<sequence length="139" mass="14974">KQIHFGSGGGGCCFDGSHGGSGGGIFELIIEQQLINHGSIQSNGGDSDRGGGGSGGSILIEFRCHGNTWKHTFGIIRCIGGNQTKQMKVEKEELQFMALNYQQVISKISIQYHLISFVNNVTAYSSLQKKKKGTYYAAL</sequence>
<accession>X6P0J5</accession>
<keyword evidence="2" id="KW-1185">Reference proteome</keyword>